<dbReference type="GO" id="GO:0000122">
    <property type="term" value="P:negative regulation of transcription by RNA polymerase II"/>
    <property type="evidence" value="ECO:0007669"/>
    <property type="project" value="EnsemblFungi"/>
</dbReference>
<keyword evidence="5" id="KW-0678">Repressor</keyword>
<dbReference type="Proteomes" id="UP000189580">
    <property type="component" value="Chromosome b"/>
</dbReference>
<dbReference type="PANTHER" id="PTHR24056">
    <property type="entry name" value="CELL DIVISION PROTEIN KINASE"/>
    <property type="match status" value="1"/>
</dbReference>
<dbReference type="Pfam" id="PF00069">
    <property type="entry name" value="Pkinase"/>
    <property type="match status" value="1"/>
</dbReference>
<evidence type="ECO:0000256" key="14">
    <source>
        <dbReference type="ARBA" id="ARBA00023159"/>
    </source>
</evidence>
<feature type="domain" description="Protein kinase" evidence="22">
    <location>
        <begin position="276"/>
        <end position="586"/>
    </location>
</feature>
<dbReference type="PROSITE" id="PS50011">
    <property type="entry name" value="PROTEIN_KINASE_DOM"/>
    <property type="match status" value="1"/>
</dbReference>
<keyword evidence="15" id="KW-0804">Transcription</keyword>
<feature type="compositionally biased region" description="Polar residues" evidence="21">
    <location>
        <begin position="70"/>
        <end position="82"/>
    </location>
</feature>
<keyword evidence="8" id="KW-0479">Metal-binding</keyword>
<organism evidence="23 24">
    <name type="scientific">Sugiyamaella lignohabitans</name>
    <dbReference type="NCBI Taxonomy" id="796027"/>
    <lineage>
        <taxon>Eukaryota</taxon>
        <taxon>Fungi</taxon>
        <taxon>Dikarya</taxon>
        <taxon>Ascomycota</taxon>
        <taxon>Saccharomycotina</taxon>
        <taxon>Dipodascomycetes</taxon>
        <taxon>Dipodascales</taxon>
        <taxon>Trichomonascaceae</taxon>
        <taxon>Sugiyamaella</taxon>
    </lineage>
</organism>
<feature type="region of interest" description="Disordered" evidence="21">
    <location>
        <begin position="16"/>
        <end position="82"/>
    </location>
</feature>
<keyword evidence="13" id="KW-0805">Transcription regulation</keyword>
<accession>A0A161HX00</accession>
<dbReference type="RefSeq" id="XP_018737433.1">
    <property type="nucleotide sequence ID" value="XM_018879524.1"/>
</dbReference>
<dbReference type="FunFam" id="1.10.510.10:FF:000408">
    <property type="entry name" value="Serine/threonine-protein kinase SSN3"/>
    <property type="match status" value="1"/>
</dbReference>
<dbReference type="PANTHER" id="PTHR24056:SF495">
    <property type="entry name" value="CYCLIN-DEPENDENT KINASE 8-RELATED"/>
    <property type="match status" value="1"/>
</dbReference>
<evidence type="ECO:0000256" key="21">
    <source>
        <dbReference type="SAM" id="MobiDB-lite"/>
    </source>
</evidence>
<evidence type="ECO:0000256" key="5">
    <source>
        <dbReference type="ARBA" id="ARBA00022491"/>
    </source>
</evidence>
<feature type="region of interest" description="Disordered" evidence="21">
    <location>
        <begin position="94"/>
        <end position="114"/>
    </location>
</feature>
<evidence type="ECO:0000256" key="9">
    <source>
        <dbReference type="ARBA" id="ARBA00022741"/>
    </source>
</evidence>
<evidence type="ECO:0000256" key="1">
    <source>
        <dbReference type="ARBA" id="ARBA00004123"/>
    </source>
</evidence>
<dbReference type="GO" id="GO:1990508">
    <property type="term" value="C:CKM complex"/>
    <property type="evidence" value="ECO:0007669"/>
    <property type="project" value="EnsemblFungi"/>
</dbReference>
<evidence type="ECO:0000259" key="22">
    <source>
        <dbReference type="PROSITE" id="PS50011"/>
    </source>
</evidence>
<evidence type="ECO:0000256" key="10">
    <source>
        <dbReference type="ARBA" id="ARBA00022777"/>
    </source>
</evidence>
<keyword evidence="24" id="KW-1185">Reference proteome</keyword>
<dbReference type="EC" id="2.7.11.23" evidence="3"/>
<evidence type="ECO:0000256" key="7">
    <source>
        <dbReference type="ARBA" id="ARBA00022679"/>
    </source>
</evidence>
<comment type="similarity">
    <text evidence="2">Belongs to the protein kinase superfamily. CMGC Ser/Thr protein kinase family. CDC2/CDKX subfamily.</text>
</comment>
<dbReference type="EMBL" id="CP014503">
    <property type="protein sequence ID" value="ANB14956.1"/>
    <property type="molecule type" value="Genomic_DNA"/>
</dbReference>
<keyword evidence="12" id="KW-0460">Magnesium</keyword>
<comment type="subcellular location">
    <subcellularLocation>
        <location evidence="1">Nucleus</location>
    </subcellularLocation>
</comment>
<reference evidence="23 24" key="1">
    <citation type="submission" date="2016-02" db="EMBL/GenBank/DDBJ databases">
        <title>Complete genome sequence and transcriptome regulation of the pentose utilising yeast Sugiyamaella lignohabitans.</title>
        <authorList>
            <person name="Bellasio M."/>
            <person name="Peymann A."/>
            <person name="Valli M."/>
            <person name="Sipitzky M."/>
            <person name="Graf A."/>
            <person name="Sauer M."/>
            <person name="Marx H."/>
            <person name="Mattanovich D."/>
        </authorList>
    </citation>
    <scope>NUCLEOTIDE SEQUENCE [LARGE SCALE GENOMIC DNA]</scope>
    <source>
        <strain evidence="23 24">CBS 10342</strain>
    </source>
</reference>
<dbReference type="SUPFAM" id="SSF56112">
    <property type="entry name" value="Protein kinase-like (PK-like)"/>
    <property type="match status" value="1"/>
</dbReference>
<dbReference type="GO" id="GO:0008353">
    <property type="term" value="F:RNA polymerase II CTD heptapeptide repeat kinase activity"/>
    <property type="evidence" value="ECO:0007669"/>
    <property type="project" value="UniProtKB-EC"/>
</dbReference>
<dbReference type="InterPro" id="IPR008271">
    <property type="entry name" value="Ser/Thr_kinase_AS"/>
</dbReference>
<name>A0A161HX00_9ASCO</name>
<dbReference type="PROSITE" id="PS00108">
    <property type="entry name" value="PROTEIN_KINASE_ST"/>
    <property type="match status" value="1"/>
</dbReference>
<evidence type="ECO:0000256" key="19">
    <source>
        <dbReference type="ARBA" id="ARBA00048367"/>
    </source>
</evidence>
<evidence type="ECO:0000256" key="18">
    <source>
        <dbReference type="ARBA" id="ARBA00047811"/>
    </source>
</evidence>
<evidence type="ECO:0000256" key="8">
    <source>
        <dbReference type="ARBA" id="ARBA00022723"/>
    </source>
</evidence>
<proteinExistence type="inferred from homology"/>
<sequence length="640" mass="71815">MVDHWRTEGNRSIASKVDLNKSLNRGTSGNGNGSISGSDPGIAVTSGAIGSNRSSSSSSSSSQPYHNLLHMSNGSGTIGTTNPQQRQLRLDQLQQFQQRQRRQQQQQQEQQQQQQQQHQKYQSVLSQLARKPVELQRQSLSSGSQTQQSQSGIQTNGHGLSSSQNHNQSLSQSRSQSLSQSRSQSLGQSRSQSISQGHNQSHSQGSTISSIPSSYNFPLRGLSGGLDKQVQPGQTFSQTLAHSQARRLNMPASVANPLAAYKARKDQERVRVLAKYDIVGYIAAGTYGRVYKANSKNLKENRVCAIKKFKADKEGEVTHYTGISQSACREMALCRELNHKNITKLVEIILEDKSIYMVFDFAEHDLLQIIHFHCHPERRAIPESTVKSVLWQLLNGVSYLHQNWVLHRDLKPANIMLTSDGVVKIGDLGLARLFKEPLQSLWAGDKVVVTIWYRAPELLFGARHYTPAIDLWAVGCVFAELLSLRPIFKGEEAKMDNKRNVPFQRNQVQKVVEILGTPTVEKWPALSKYPEYHSLQSMKPYSPNLESWYHSTGWTNAKGFELLSDLLEYDPAKRITANDALLHPYFTEAPRVSQNVFEGQNFEYPCRRISSEDNDIKASSFPGTKRTAIDDSTQVRKKQK</sequence>
<dbReference type="InterPro" id="IPR050108">
    <property type="entry name" value="CDK"/>
</dbReference>
<evidence type="ECO:0000256" key="13">
    <source>
        <dbReference type="ARBA" id="ARBA00023015"/>
    </source>
</evidence>
<evidence type="ECO:0000256" key="6">
    <source>
        <dbReference type="ARBA" id="ARBA00022527"/>
    </source>
</evidence>
<dbReference type="EC" id="2.7.11.22" evidence="4"/>
<dbReference type="GO" id="GO:0070481">
    <property type="term" value="P:nuclear-transcribed mRNA catabolic process, non-stop decay"/>
    <property type="evidence" value="ECO:0007669"/>
    <property type="project" value="EnsemblFungi"/>
</dbReference>
<evidence type="ECO:0000256" key="16">
    <source>
        <dbReference type="ARBA" id="ARBA00023242"/>
    </source>
</evidence>
<keyword evidence="7" id="KW-0808">Transferase</keyword>
<dbReference type="SMART" id="SM00220">
    <property type="entry name" value="S_TKc"/>
    <property type="match status" value="1"/>
</dbReference>
<evidence type="ECO:0000313" key="24">
    <source>
        <dbReference type="Proteomes" id="UP000189580"/>
    </source>
</evidence>
<keyword evidence="6 23" id="KW-0723">Serine/threonine-protein kinase</keyword>
<feature type="region of interest" description="Disordered" evidence="21">
    <location>
        <begin position="132"/>
        <end position="212"/>
    </location>
</feature>
<feature type="compositionally biased region" description="Low complexity" evidence="21">
    <location>
        <begin position="135"/>
        <end position="212"/>
    </location>
</feature>
<dbReference type="GO" id="GO:0004693">
    <property type="term" value="F:cyclin-dependent protein serine/threonine kinase activity"/>
    <property type="evidence" value="ECO:0007669"/>
    <property type="project" value="UniProtKB-EC"/>
</dbReference>
<keyword evidence="9" id="KW-0547">Nucleotide-binding</keyword>
<keyword evidence="14" id="KW-0010">Activator</keyword>
<keyword evidence="16" id="KW-0539">Nucleus</keyword>
<evidence type="ECO:0000256" key="4">
    <source>
        <dbReference type="ARBA" id="ARBA00012425"/>
    </source>
</evidence>
<dbReference type="KEGG" id="slb:AWJ20_2575"/>
<keyword evidence="11" id="KW-0067">ATP-binding</keyword>
<dbReference type="GO" id="GO:0046872">
    <property type="term" value="F:metal ion binding"/>
    <property type="evidence" value="ECO:0007669"/>
    <property type="project" value="UniProtKB-KW"/>
</dbReference>
<dbReference type="AlphaFoldDB" id="A0A161HX00"/>
<dbReference type="Gene3D" id="3.30.200.20">
    <property type="entry name" value="Phosphorylase Kinase, domain 1"/>
    <property type="match status" value="1"/>
</dbReference>
<dbReference type="GO" id="GO:0016592">
    <property type="term" value="C:mediator complex"/>
    <property type="evidence" value="ECO:0007669"/>
    <property type="project" value="EnsemblFungi"/>
</dbReference>
<dbReference type="InterPro" id="IPR011009">
    <property type="entry name" value="Kinase-like_dom_sf"/>
</dbReference>
<dbReference type="GO" id="GO:0031648">
    <property type="term" value="P:protein destabilization"/>
    <property type="evidence" value="ECO:0007669"/>
    <property type="project" value="EnsemblFungi"/>
</dbReference>
<comment type="catalytic activity">
    <reaction evidence="18">
        <text>L-threonyl-[protein] + ATP = O-phospho-L-threonyl-[protein] + ADP + H(+)</text>
        <dbReference type="Rhea" id="RHEA:46608"/>
        <dbReference type="Rhea" id="RHEA-COMP:11060"/>
        <dbReference type="Rhea" id="RHEA-COMP:11605"/>
        <dbReference type="ChEBI" id="CHEBI:15378"/>
        <dbReference type="ChEBI" id="CHEBI:30013"/>
        <dbReference type="ChEBI" id="CHEBI:30616"/>
        <dbReference type="ChEBI" id="CHEBI:61977"/>
        <dbReference type="ChEBI" id="CHEBI:456216"/>
        <dbReference type="EC" id="2.7.11.22"/>
    </reaction>
</comment>
<dbReference type="GO" id="GO:0005524">
    <property type="term" value="F:ATP binding"/>
    <property type="evidence" value="ECO:0007669"/>
    <property type="project" value="UniProtKB-KW"/>
</dbReference>
<protein>
    <recommendedName>
        <fullName evidence="17">Cyclin-dependent kinase 8</fullName>
        <ecNumber evidence="4">2.7.11.22</ecNumber>
        <ecNumber evidence="3">2.7.11.23</ecNumber>
    </recommendedName>
</protein>
<evidence type="ECO:0000256" key="15">
    <source>
        <dbReference type="ARBA" id="ARBA00023163"/>
    </source>
</evidence>
<evidence type="ECO:0000256" key="20">
    <source>
        <dbReference type="ARBA" id="ARBA00049280"/>
    </source>
</evidence>
<evidence type="ECO:0000256" key="17">
    <source>
        <dbReference type="ARBA" id="ARBA00041823"/>
    </source>
</evidence>
<dbReference type="GO" id="GO:0060258">
    <property type="term" value="P:negative regulation of filamentous growth"/>
    <property type="evidence" value="ECO:0007669"/>
    <property type="project" value="EnsemblFungi"/>
</dbReference>
<dbReference type="InterPro" id="IPR000719">
    <property type="entry name" value="Prot_kinase_dom"/>
</dbReference>
<comment type="catalytic activity">
    <reaction evidence="19">
        <text>L-seryl-[protein] + ATP = O-phospho-L-seryl-[protein] + ADP + H(+)</text>
        <dbReference type="Rhea" id="RHEA:17989"/>
        <dbReference type="Rhea" id="RHEA-COMP:9863"/>
        <dbReference type="Rhea" id="RHEA-COMP:11604"/>
        <dbReference type="ChEBI" id="CHEBI:15378"/>
        <dbReference type="ChEBI" id="CHEBI:29999"/>
        <dbReference type="ChEBI" id="CHEBI:30616"/>
        <dbReference type="ChEBI" id="CHEBI:83421"/>
        <dbReference type="ChEBI" id="CHEBI:456216"/>
        <dbReference type="EC" id="2.7.11.22"/>
    </reaction>
</comment>
<dbReference type="Gene3D" id="1.10.510.10">
    <property type="entry name" value="Transferase(Phosphotransferase) domain 1"/>
    <property type="match status" value="1"/>
</dbReference>
<gene>
    <name evidence="23" type="primary">SSN3</name>
    <name evidence="23" type="ORF">AWJ20_2575</name>
</gene>
<evidence type="ECO:0000256" key="3">
    <source>
        <dbReference type="ARBA" id="ARBA00012409"/>
    </source>
</evidence>
<feature type="region of interest" description="Disordered" evidence="21">
    <location>
        <begin position="615"/>
        <end position="640"/>
    </location>
</feature>
<dbReference type="GO" id="GO:0045944">
    <property type="term" value="P:positive regulation of transcription by RNA polymerase II"/>
    <property type="evidence" value="ECO:0007669"/>
    <property type="project" value="EnsemblFungi"/>
</dbReference>
<evidence type="ECO:0000256" key="12">
    <source>
        <dbReference type="ARBA" id="ARBA00022842"/>
    </source>
</evidence>
<evidence type="ECO:0000313" key="23">
    <source>
        <dbReference type="EMBL" id="ANB14956.1"/>
    </source>
</evidence>
<keyword evidence="10 23" id="KW-0418">Kinase</keyword>
<evidence type="ECO:0000256" key="11">
    <source>
        <dbReference type="ARBA" id="ARBA00022840"/>
    </source>
</evidence>
<dbReference type="OrthoDB" id="6284126at2759"/>
<dbReference type="GeneID" id="30034501"/>
<dbReference type="CDD" id="cd07842">
    <property type="entry name" value="STKc_CDK8_like"/>
    <property type="match status" value="1"/>
</dbReference>
<evidence type="ECO:0000256" key="2">
    <source>
        <dbReference type="ARBA" id="ARBA00006485"/>
    </source>
</evidence>
<comment type="catalytic activity">
    <reaction evidence="20">
        <text>[DNA-directed RNA polymerase] + ATP = phospho-[DNA-directed RNA polymerase] + ADP + H(+)</text>
        <dbReference type="Rhea" id="RHEA:10216"/>
        <dbReference type="Rhea" id="RHEA-COMP:11321"/>
        <dbReference type="Rhea" id="RHEA-COMP:11322"/>
        <dbReference type="ChEBI" id="CHEBI:15378"/>
        <dbReference type="ChEBI" id="CHEBI:30616"/>
        <dbReference type="ChEBI" id="CHEBI:43176"/>
        <dbReference type="ChEBI" id="CHEBI:68546"/>
        <dbReference type="ChEBI" id="CHEBI:456216"/>
        <dbReference type="EC" id="2.7.11.23"/>
    </reaction>
</comment>